<feature type="zinc finger region" description="CR-type" evidence="7">
    <location>
        <begin position="160"/>
        <end position="241"/>
    </location>
</feature>
<evidence type="ECO:0000256" key="7">
    <source>
        <dbReference type="PROSITE-ProRule" id="PRU00546"/>
    </source>
</evidence>
<proteinExistence type="inferred from homology"/>
<evidence type="ECO:0000256" key="4">
    <source>
        <dbReference type="ARBA" id="ARBA00022833"/>
    </source>
</evidence>
<keyword evidence="5" id="KW-0143">Chaperone</keyword>
<dbReference type="GO" id="GO:0001671">
    <property type="term" value="F:ATPase activator activity"/>
    <property type="evidence" value="ECO:0007669"/>
    <property type="project" value="EnsemblFungi"/>
</dbReference>
<feature type="compositionally biased region" description="Polar residues" evidence="8">
    <location>
        <begin position="395"/>
        <end position="404"/>
    </location>
</feature>
<dbReference type="InterPro" id="IPR001305">
    <property type="entry name" value="HSP_DnaJ_Cys-rich_dom"/>
</dbReference>
<keyword evidence="4 7" id="KW-0862">Zinc</keyword>
<dbReference type="InterPro" id="IPR012724">
    <property type="entry name" value="DnaJ"/>
</dbReference>
<dbReference type="Gene3D" id="2.60.260.20">
    <property type="entry name" value="Urease metallochaperone UreE, N-terminal domain"/>
    <property type="match status" value="2"/>
</dbReference>
<feature type="domain" description="J" evidence="9">
    <location>
        <begin position="22"/>
        <end position="86"/>
    </location>
</feature>
<keyword evidence="3 7" id="KW-0863">Zinc-finger</keyword>
<dbReference type="InterPro" id="IPR008971">
    <property type="entry name" value="HSP40/DnaJ_pept-bd"/>
</dbReference>
<dbReference type="GO" id="GO:0006515">
    <property type="term" value="P:protein quality control for misfolded or incompletely synthesized proteins"/>
    <property type="evidence" value="ECO:0007669"/>
    <property type="project" value="EnsemblFungi"/>
</dbReference>
<keyword evidence="12" id="KW-1185">Reference proteome</keyword>
<feature type="region of interest" description="Disordered" evidence="8">
    <location>
        <begin position="390"/>
        <end position="413"/>
    </location>
</feature>
<dbReference type="FunFam" id="2.60.260.20:FF:000005">
    <property type="entry name" value="Chaperone protein dnaJ 1, mitochondrial"/>
    <property type="match status" value="1"/>
</dbReference>
<dbReference type="Gene3D" id="2.10.230.10">
    <property type="entry name" value="Heat shock protein DnaJ, cysteine-rich domain"/>
    <property type="match status" value="1"/>
</dbReference>
<organism evidence="11 12">
    <name type="scientific">Neolecta irregularis (strain DAH-3)</name>
    <dbReference type="NCBI Taxonomy" id="1198029"/>
    <lineage>
        <taxon>Eukaryota</taxon>
        <taxon>Fungi</taxon>
        <taxon>Dikarya</taxon>
        <taxon>Ascomycota</taxon>
        <taxon>Taphrinomycotina</taxon>
        <taxon>Neolectales</taxon>
        <taxon>Neolectaceae</taxon>
        <taxon>Neolecta</taxon>
    </lineage>
</organism>
<dbReference type="GO" id="GO:0009408">
    <property type="term" value="P:response to heat"/>
    <property type="evidence" value="ECO:0007669"/>
    <property type="project" value="EnsemblFungi"/>
</dbReference>
<dbReference type="InterPro" id="IPR002939">
    <property type="entry name" value="DnaJ_C"/>
</dbReference>
<dbReference type="PROSITE" id="PS00636">
    <property type="entry name" value="DNAJ_1"/>
    <property type="match status" value="1"/>
</dbReference>
<comment type="caution">
    <text evidence="11">The sequence shown here is derived from an EMBL/GenBank/DDBJ whole genome shotgun (WGS) entry which is preliminary data.</text>
</comment>
<dbReference type="EMBL" id="LXFE01000367">
    <property type="protein sequence ID" value="OLL25553.1"/>
    <property type="molecule type" value="Genomic_DNA"/>
</dbReference>
<dbReference type="InterPro" id="IPR036869">
    <property type="entry name" value="J_dom_sf"/>
</dbReference>
<dbReference type="CDD" id="cd06257">
    <property type="entry name" value="DnaJ"/>
    <property type="match status" value="1"/>
</dbReference>
<dbReference type="GO" id="GO:0006458">
    <property type="term" value="P:'de novo' protein folding"/>
    <property type="evidence" value="ECO:0007669"/>
    <property type="project" value="EnsemblFungi"/>
</dbReference>
<dbReference type="PRINTS" id="PR00625">
    <property type="entry name" value="JDOMAIN"/>
</dbReference>
<dbReference type="SUPFAM" id="SSF57938">
    <property type="entry name" value="DnaJ/Hsp40 cysteine-rich domain"/>
    <property type="match status" value="1"/>
</dbReference>
<evidence type="ECO:0000256" key="2">
    <source>
        <dbReference type="ARBA" id="ARBA00022737"/>
    </source>
</evidence>
<dbReference type="HAMAP" id="MF_01152">
    <property type="entry name" value="DnaJ"/>
    <property type="match status" value="1"/>
</dbReference>
<dbReference type="CDD" id="cd10747">
    <property type="entry name" value="DnaJ_C"/>
    <property type="match status" value="1"/>
</dbReference>
<dbReference type="PROSITE" id="PS51188">
    <property type="entry name" value="ZF_CR"/>
    <property type="match status" value="1"/>
</dbReference>
<dbReference type="GO" id="GO:0008270">
    <property type="term" value="F:zinc ion binding"/>
    <property type="evidence" value="ECO:0007669"/>
    <property type="project" value="UniProtKB-KW"/>
</dbReference>
<dbReference type="PANTHER" id="PTHR43096">
    <property type="entry name" value="DNAJ HOMOLOG 1, MITOCHONDRIAL-RELATED"/>
    <property type="match status" value="1"/>
</dbReference>
<dbReference type="GO" id="GO:0005759">
    <property type="term" value="C:mitochondrial matrix"/>
    <property type="evidence" value="ECO:0007669"/>
    <property type="project" value="EnsemblFungi"/>
</dbReference>
<dbReference type="CDD" id="cd10719">
    <property type="entry name" value="DnaJ_zf"/>
    <property type="match status" value="1"/>
</dbReference>
<evidence type="ECO:0000256" key="6">
    <source>
        <dbReference type="ARBA" id="ARBA00072890"/>
    </source>
</evidence>
<dbReference type="InterPro" id="IPR036410">
    <property type="entry name" value="HSP_DnaJ_Cys-rich_dom_sf"/>
</dbReference>
<name>A0A1U7LSJ4_NEOID</name>
<keyword evidence="1 7" id="KW-0479">Metal-binding</keyword>
<dbReference type="InterPro" id="IPR001623">
    <property type="entry name" value="DnaJ_domain"/>
</dbReference>
<keyword evidence="2" id="KW-0677">Repeat</keyword>
<dbReference type="GO" id="GO:0005524">
    <property type="term" value="F:ATP binding"/>
    <property type="evidence" value="ECO:0007669"/>
    <property type="project" value="InterPro"/>
</dbReference>
<evidence type="ECO:0000259" key="10">
    <source>
        <dbReference type="PROSITE" id="PS51188"/>
    </source>
</evidence>
<dbReference type="GO" id="GO:0031072">
    <property type="term" value="F:heat shock protein binding"/>
    <property type="evidence" value="ECO:0007669"/>
    <property type="project" value="InterPro"/>
</dbReference>
<dbReference type="AlphaFoldDB" id="A0A1U7LSJ4"/>
<reference evidence="11 12" key="1">
    <citation type="submission" date="2016-04" db="EMBL/GenBank/DDBJ databases">
        <title>Evolutionary innovation and constraint leading to complex multicellularity in the Ascomycota.</title>
        <authorList>
            <person name="Cisse O."/>
            <person name="Nguyen A."/>
            <person name="Hewitt D.A."/>
            <person name="Jedd G."/>
            <person name="Stajich J.E."/>
        </authorList>
    </citation>
    <scope>NUCLEOTIDE SEQUENCE [LARGE SCALE GENOMIC DNA]</scope>
    <source>
        <strain evidence="11 12">DAH-3</strain>
    </source>
</reference>
<protein>
    <recommendedName>
        <fullName evidence="6">DnaJ homolog 1, mitochondrial</fullName>
    </recommendedName>
</protein>
<dbReference type="Pfam" id="PF01556">
    <property type="entry name" value="DnaJ_C"/>
    <property type="match status" value="1"/>
</dbReference>
<dbReference type="OrthoDB" id="10256793at2759"/>
<dbReference type="OMA" id="MATDYYA"/>
<evidence type="ECO:0000259" key="9">
    <source>
        <dbReference type="PROSITE" id="PS50076"/>
    </source>
</evidence>
<feature type="domain" description="CR-type" evidence="10">
    <location>
        <begin position="160"/>
        <end position="241"/>
    </location>
</feature>
<dbReference type="InterPro" id="IPR018253">
    <property type="entry name" value="DnaJ_domain_CS"/>
</dbReference>
<sequence length="443" mass="47768">MWGLGRWLDPGYHIIQNERAKNPYTVLGVSKDADAKDIKIAYYSLAKKYHPDSNKESNAREKFQEVQHAYEILSDPQKRTQYDQLGSVAFDQGFGGAGAQGESGSFTGFPGFTNIDLGDLFGFANGHGQSSSFGGFGQQTMVGEDIDAPISISFIDAAKGVKRSVHIKPLTTCKTCSGSGLKSGAKRASCKRCGGSGHRVHIMQGGFQMASKCESCDGSGISIPKSSECSSCGGEGILRESKTVTIDIPAGVEDGMKLRVTGEGDTPPSDRGSQRRQKGDLYVHIRVQEHPFFKRKGFNILYTAKVPMTTAALGGQISIPTLEGEVDVKVPQGVSPGDTLILPGKGIPKLQKSRLQNPGDMKVEFQIQFPKSWSPYEQLLLEQLADSIGDKNAKRSSPTYSPPDSTAREDGDCGSGFLKRAFRKLRHSDNDDEILEKASGSGV</sequence>
<dbReference type="Proteomes" id="UP000186594">
    <property type="component" value="Unassembled WGS sequence"/>
</dbReference>
<dbReference type="SUPFAM" id="SSF49493">
    <property type="entry name" value="HSP40/DnaJ peptide-binding domain"/>
    <property type="match status" value="2"/>
</dbReference>
<evidence type="ECO:0000313" key="12">
    <source>
        <dbReference type="Proteomes" id="UP000186594"/>
    </source>
</evidence>
<evidence type="ECO:0000256" key="8">
    <source>
        <dbReference type="SAM" id="MobiDB-lite"/>
    </source>
</evidence>
<dbReference type="PROSITE" id="PS50076">
    <property type="entry name" value="DNAJ_2"/>
    <property type="match status" value="1"/>
</dbReference>
<evidence type="ECO:0000256" key="5">
    <source>
        <dbReference type="ARBA" id="ARBA00023186"/>
    </source>
</evidence>
<evidence type="ECO:0000256" key="3">
    <source>
        <dbReference type="ARBA" id="ARBA00022771"/>
    </source>
</evidence>
<dbReference type="Pfam" id="PF00684">
    <property type="entry name" value="DnaJ_CXXCXGXG"/>
    <property type="match status" value="1"/>
</dbReference>
<gene>
    <name evidence="11" type="ORF">NEOLI_003575</name>
</gene>
<accession>A0A1U7LSJ4</accession>
<dbReference type="Gene3D" id="1.10.287.110">
    <property type="entry name" value="DnaJ domain"/>
    <property type="match status" value="1"/>
</dbReference>
<dbReference type="FunFam" id="2.10.230.10:FF:000001">
    <property type="entry name" value="DnaJ subfamily A member 2"/>
    <property type="match status" value="1"/>
</dbReference>
<feature type="region of interest" description="Disordered" evidence="8">
    <location>
        <begin position="257"/>
        <end position="279"/>
    </location>
</feature>
<dbReference type="PANTHER" id="PTHR43096:SF52">
    <property type="entry name" value="DNAJ HOMOLOG 1, MITOCHONDRIAL-RELATED"/>
    <property type="match status" value="1"/>
</dbReference>
<evidence type="ECO:0000313" key="11">
    <source>
        <dbReference type="EMBL" id="OLL25553.1"/>
    </source>
</evidence>
<dbReference type="GO" id="GO:0042026">
    <property type="term" value="P:protein refolding"/>
    <property type="evidence" value="ECO:0007669"/>
    <property type="project" value="EnsemblFungi"/>
</dbReference>
<dbReference type="SUPFAM" id="SSF46565">
    <property type="entry name" value="Chaperone J-domain"/>
    <property type="match status" value="1"/>
</dbReference>
<dbReference type="STRING" id="1198029.A0A1U7LSJ4"/>
<dbReference type="GO" id="GO:0051082">
    <property type="term" value="F:unfolded protein binding"/>
    <property type="evidence" value="ECO:0007669"/>
    <property type="project" value="EnsemblFungi"/>
</dbReference>
<dbReference type="SMART" id="SM00271">
    <property type="entry name" value="DnaJ"/>
    <property type="match status" value="1"/>
</dbReference>
<evidence type="ECO:0000256" key="1">
    <source>
        <dbReference type="ARBA" id="ARBA00022723"/>
    </source>
</evidence>
<dbReference type="Pfam" id="PF00226">
    <property type="entry name" value="DnaJ"/>
    <property type="match status" value="1"/>
</dbReference>